<dbReference type="EMBL" id="BGPR01021983">
    <property type="protein sequence ID" value="GBN87815.1"/>
    <property type="molecule type" value="Genomic_DNA"/>
</dbReference>
<gene>
    <name evidence="1" type="ORF">AVEN_13715_1</name>
</gene>
<evidence type="ECO:0000313" key="1">
    <source>
        <dbReference type="EMBL" id="GBN87815.1"/>
    </source>
</evidence>
<protein>
    <recommendedName>
        <fullName evidence="3">F-box domain-containing protein</fullName>
    </recommendedName>
</protein>
<dbReference type="Proteomes" id="UP000499080">
    <property type="component" value="Unassembled WGS sequence"/>
</dbReference>
<dbReference type="AlphaFoldDB" id="A0A4Y2SKY4"/>
<proteinExistence type="predicted"/>
<keyword evidence="2" id="KW-1185">Reference proteome</keyword>
<dbReference type="InterPro" id="IPR032675">
    <property type="entry name" value="LRR_dom_sf"/>
</dbReference>
<reference evidence="1 2" key="1">
    <citation type="journal article" date="2019" name="Sci. Rep.">
        <title>Orb-weaving spider Araneus ventricosus genome elucidates the spidroin gene catalogue.</title>
        <authorList>
            <person name="Kono N."/>
            <person name="Nakamura H."/>
            <person name="Ohtoshi R."/>
            <person name="Moran D.A.P."/>
            <person name="Shinohara A."/>
            <person name="Yoshida Y."/>
            <person name="Fujiwara M."/>
            <person name="Mori M."/>
            <person name="Tomita M."/>
            <person name="Arakawa K."/>
        </authorList>
    </citation>
    <scope>NUCLEOTIDE SEQUENCE [LARGE SCALE GENOMIC DNA]</scope>
</reference>
<sequence>MLHFEPKQPWYDFLGDEHGCLQPLHSLELFTLCSPSCFESPPIFADYIVTLLRYYPDREEPLNFGCPEWIRDSVAYHPFVEELHFYVYSIESIAYLSSLRNLVFLDLRAGVEGDLSVLFCNVLKDIGLQLKYLSFFIRCPIDLSVLLQNCHNLEALKICASRFTEFAKPVVRLPNLKHLTYHGSQNRAERQVLPLFSNCNSLREMFLVNTVGFDDIILDKFLRSNSLSNLKVAYIKRCGLTRRGFRKFFLNTPELEKIEIGCFYKEKHKLERLVKTALRETNHKALFNKNLVRFGDEFFLKKRSCKFY</sequence>
<accession>A0A4Y2SKY4</accession>
<evidence type="ECO:0008006" key="3">
    <source>
        <dbReference type="Google" id="ProtNLM"/>
    </source>
</evidence>
<name>A0A4Y2SKY4_ARAVE</name>
<organism evidence="1 2">
    <name type="scientific">Araneus ventricosus</name>
    <name type="common">Orbweaver spider</name>
    <name type="synonym">Epeira ventricosa</name>
    <dbReference type="NCBI Taxonomy" id="182803"/>
    <lineage>
        <taxon>Eukaryota</taxon>
        <taxon>Metazoa</taxon>
        <taxon>Ecdysozoa</taxon>
        <taxon>Arthropoda</taxon>
        <taxon>Chelicerata</taxon>
        <taxon>Arachnida</taxon>
        <taxon>Araneae</taxon>
        <taxon>Araneomorphae</taxon>
        <taxon>Entelegynae</taxon>
        <taxon>Araneoidea</taxon>
        <taxon>Araneidae</taxon>
        <taxon>Araneus</taxon>
    </lineage>
</organism>
<comment type="caution">
    <text evidence="1">The sequence shown here is derived from an EMBL/GenBank/DDBJ whole genome shotgun (WGS) entry which is preliminary data.</text>
</comment>
<dbReference type="SUPFAM" id="SSF52047">
    <property type="entry name" value="RNI-like"/>
    <property type="match status" value="1"/>
</dbReference>
<dbReference type="Gene3D" id="3.80.10.10">
    <property type="entry name" value="Ribonuclease Inhibitor"/>
    <property type="match status" value="1"/>
</dbReference>
<evidence type="ECO:0000313" key="2">
    <source>
        <dbReference type="Proteomes" id="UP000499080"/>
    </source>
</evidence>
<dbReference type="OrthoDB" id="550575at2759"/>